<dbReference type="Gramene" id="TVU50726">
    <property type="protein sequence ID" value="TVU50726"/>
    <property type="gene ID" value="EJB05_02113"/>
</dbReference>
<evidence type="ECO:0000313" key="2">
    <source>
        <dbReference type="EMBL" id="TVU50726.1"/>
    </source>
</evidence>
<reference evidence="2 3" key="1">
    <citation type="journal article" date="2019" name="Sci. Rep.">
        <title>A high-quality genome of Eragrostis curvula grass provides insights into Poaceae evolution and supports new strategies to enhance forage quality.</title>
        <authorList>
            <person name="Carballo J."/>
            <person name="Santos B.A.C.M."/>
            <person name="Zappacosta D."/>
            <person name="Garbus I."/>
            <person name="Selva J.P."/>
            <person name="Gallo C.A."/>
            <person name="Diaz A."/>
            <person name="Albertini E."/>
            <person name="Caccamo M."/>
            <person name="Echenique V."/>
        </authorList>
    </citation>
    <scope>NUCLEOTIDE SEQUENCE [LARGE SCALE GENOMIC DNA]</scope>
    <source>
        <strain evidence="3">cv. Victoria</strain>
        <tissue evidence="2">Leaf</tissue>
    </source>
</reference>
<comment type="caution">
    <text evidence="2">The sequence shown here is derived from an EMBL/GenBank/DDBJ whole genome shotgun (WGS) entry which is preliminary data.</text>
</comment>
<feature type="region of interest" description="Disordered" evidence="1">
    <location>
        <begin position="242"/>
        <end position="273"/>
    </location>
</feature>
<evidence type="ECO:0000313" key="3">
    <source>
        <dbReference type="Proteomes" id="UP000324897"/>
    </source>
</evidence>
<sequence>PYLYAACNANILDDIQRYMPSETQTEIHPVQCSATGIQRSCFSRCPRSHSLKERWMTSTITRWITRTTSSMDGLAATIPIVWASGSSLPWKSDEAGAPLPLRPYLPRGPLAMDMDNRKMDPRRTPFIDVTNLTNEKNHDGLRHEECTFQILDVSPRPSGTHKDLASSPSAMPAQKVILIDLTASPNASDLGNRHDVDESQYASPCPRTSPRLPREADLSPPGSRSEIVGTWPTATCLPGMRTLGSPRPGSLAHGPLTPRAISSGQGPPPPAASPLAMSHRVCTISIFLVTACTNHL</sequence>
<protein>
    <submittedName>
        <fullName evidence="2">Uncharacterized protein</fullName>
    </submittedName>
</protein>
<organism evidence="2 3">
    <name type="scientific">Eragrostis curvula</name>
    <name type="common">weeping love grass</name>
    <dbReference type="NCBI Taxonomy" id="38414"/>
    <lineage>
        <taxon>Eukaryota</taxon>
        <taxon>Viridiplantae</taxon>
        <taxon>Streptophyta</taxon>
        <taxon>Embryophyta</taxon>
        <taxon>Tracheophyta</taxon>
        <taxon>Spermatophyta</taxon>
        <taxon>Magnoliopsida</taxon>
        <taxon>Liliopsida</taxon>
        <taxon>Poales</taxon>
        <taxon>Poaceae</taxon>
        <taxon>PACMAD clade</taxon>
        <taxon>Chloridoideae</taxon>
        <taxon>Eragrostideae</taxon>
        <taxon>Eragrostidinae</taxon>
        <taxon>Eragrostis</taxon>
    </lineage>
</organism>
<name>A0A5J9WS12_9POAL</name>
<keyword evidence="3" id="KW-1185">Reference proteome</keyword>
<accession>A0A5J9WS12</accession>
<dbReference type="EMBL" id="RWGY01000002">
    <property type="protein sequence ID" value="TVU50726.1"/>
    <property type="molecule type" value="Genomic_DNA"/>
</dbReference>
<feature type="non-terminal residue" evidence="2">
    <location>
        <position position="1"/>
    </location>
</feature>
<feature type="region of interest" description="Disordered" evidence="1">
    <location>
        <begin position="185"/>
        <end position="230"/>
    </location>
</feature>
<dbReference type="AlphaFoldDB" id="A0A5J9WS12"/>
<evidence type="ECO:0000256" key="1">
    <source>
        <dbReference type="SAM" id="MobiDB-lite"/>
    </source>
</evidence>
<dbReference type="Proteomes" id="UP000324897">
    <property type="component" value="Chromosome 6"/>
</dbReference>
<proteinExistence type="predicted"/>
<gene>
    <name evidence="2" type="ORF">EJB05_02113</name>
</gene>